<reference evidence="4 5" key="1">
    <citation type="submission" date="2013-07" db="EMBL/GenBank/DDBJ databases">
        <authorList>
            <person name="Stoco P.H."/>
            <person name="Wagner G."/>
            <person name="Gerber A."/>
            <person name="Zaha A."/>
            <person name="Thompson C."/>
            <person name="Bartholomeu D.C."/>
            <person name="Luckemeyer D.D."/>
            <person name="Bahia D."/>
            <person name="Loreto E."/>
            <person name="Prestes E.B."/>
            <person name="Lima F.M."/>
            <person name="Rodrigues-Luiz G."/>
            <person name="Vallejo G.A."/>
            <person name="Filho J.F."/>
            <person name="Monteiro K.M."/>
            <person name="Tyler K.M."/>
            <person name="de Almeida L.G."/>
            <person name="Ortiz M.F."/>
            <person name="Siervo M.A."/>
            <person name="de Moraes M.H."/>
            <person name="Cunha O.L."/>
            <person name="Mendonca-Neto R."/>
            <person name="Silva R."/>
            <person name="Teixeira S.M."/>
            <person name="Murta S.M."/>
            <person name="Sincero T.C."/>
            <person name="Mendes T.A."/>
            <person name="Urmenyi T.P."/>
            <person name="Silva V.G."/>
            <person name="da Rocha W.D."/>
            <person name="Andersson B."/>
            <person name="Romanha A.J."/>
            <person name="Steindel M."/>
            <person name="de Vasconcelos A.T."/>
            <person name="Grisard E.C."/>
        </authorList>
    </citation>
    <scope>NUCLEOTIDE SEQUENCE [LARGE SCALE GENOMIC DNA]</scope>
    <source>
        <strain evidence="4 5">SC58</strain>
    </source>
</reference>
<dbReference type="InterPro" id="IPR003959">
    <property type="entry name" value="ATPase_AAA_core"/>
</dbReference>
<accession>A0A061J6K9</accession>
<sequence>MSATLAALDDIGKSVRLARRYAMESNYDVAVVFYAGLEKDLETCVQCTGSAKDRASWALLQEKIAEESSLVRSLQVELKALVNPAEAARLDRAQREEDDTHTPAQISSPRSLPTRGVAPVSAATTRPARPTAAREKASSLSSLSSPPPQDLTSAPGARNEAQYGDKDRFGPVEGPIRKQKPGGVQRAPPRYSPPKNRNQFYSASNTSNPSPPPPRQPAKAKVVTRRVVRVNEGGEKRQSLRASVPRFSPRTGEEELVSLIESDMHVGPTSVSWDDIAGLEEAKGLLEEAVVYPVLMPEYFQGIRRPWKGVLLYGPPGTGKTMLAKAVASECTTTFF</sequence>
<feature type="domain" description="Katanin p60 ATPase-containing subunit A1 MIT" evidence="3">
    <location>
        <begin position="12"/>
        <end position="73"/>
    </location>
</feature>
<dbReference type="GO" id="GO:0051013">
    <property type="term" value="P:microtubule severing"/>
    <property type="evidence" value="ECO:0007669"/>
    <property type="project" value="TreeGrafter"/>
</dbReference>
<evidence type="ECO:0000313" key="5">
    <source>
        <dbReference type="Proteomes" id="UP000031737"/>
    </source>
</evidence>
<comment type="caution">
    <text evidence="4">The sequence shown here is derived from an EMBL/GenBank/DDBJ whole genome shotgun (WGS) entry which is preliminary data.</text>
</comment>
<feature type="compositionally biased region" description="Low complexity" evidence="1">
    <location>
        <begin position="117"/>
        <end position="131"/>
    </location>
</feature>
<dbReference type="SUPFAM" id="SSF52540">
    <property type="entry name" value="P-loop containing nucleoside triphosphate hydrolases"/>
    <property type="match status" value="1"/>
</dbReference>
<dbReference type="EMBL" id="AUPL01002303">
    <property type="protein sequence ID" value="ESL09970.1"/>
    <property type="molecule type" value="Genomic_DNA"/>
</dbReference>
<dbReference type="GO" id="GO:0015630">
    <property type="term" value="C:microtubule cytoskeleton"/>
    <property type="evidence" value="ECO:0007669"/>
    <property type="project" value="TreeGrafter"/>
</dbReference>
<dbReference type="OrthoDB" id="5334845at2759"/>
<keyword evidence="5" id="KW-1185">Reference proteome</keyword>
<feature type="domain" description="ATPase AAA-type core" evidence="2">
    <location>
        <begin position="310"/>
        <end position="336"/>
    </location>
</feature>
<gene>
    <name evidence="4" type="ORF">TRSC58_02303</name>
</gene>
<dbReference type="PANTHER" id="PTHR23074:SF19">
    <property type="entry name" value="KATANIN P60 ATPASE-CONTAINING SUBUNIT A1"/>
    <property type="match status" value="1"/>
</dbReference>
<dbReference type="Proteomes" id="UP000031737">
    <property type="component" value="Unassembled WGS sequence"/>
</dbReference>
<dbReference type="PANTHER" id="PTHR23074">
    <property type="entry name" value="AAA DOMAIN-CONTAINING"/>
    <property type="match status" value="1"/>
</dbReference>
<feature type="compositionally biased region" description="Polar residues" evidence="1">
    <location>
        <begin position="102"/>
        <end position="111"/>
    </location>
</feature>
<dbReference type="GO" id="GO:0005524">
    <property type="term" value="F:ATP binding"/>
    <property type="evidence" value="ECO:0007669"/>
    <property type="project" value="InterPro"/>
</dbReference>
<dbReference type="VEuPathDB" id="TriTrypDB:TRSC58_02303"/>
<name>A0A061J6K9_TRYRA</name>
<evidence type="ECO:0000256" key="1">
    <source>
        <dbReference type="SAM" id="MobiDB-lite"/>
    </source>
</evidence>
<dbReference type="InterPro" id="IPR027417">
    <property type="entry name" value="P-loop_NTPase"/>
</dbReference>
<feature type="region of interest" description="Disordered" evidence="1">
    <location>
        <begin position="92"/>
        <end position="223"/>
    </location>
</feature>
<dbReference type="InterPro" id="IPR050304">
    <property type="entry name" value="MT-severing_AAA_ATPase"/>
</dbReference>
<evidence type="ECO:0000259" key="2">
    <source>
        <dbReference type="Pfam" id="PF00004"/>
    </source>
</evidence>
<proteinExistence type="predicted"/>
<organism evidence="4 5">
    <name type="scientific">Trypanosoma rangeli SC58</name>
    <dbReference type="NCBI Taxonomy" id="429131"/>
    <lineage>
        <taxon>Eukaryota</taxon>
        <taxon>Discoba</taxon>
        <taxon>Euglenozoa</taxon>
        <taxon>Kinetoplastea</taxon>
        <taxon>Metakinetoplastina</taxon>
        <taxon>Trypanosomatida</taxon>
        <taxon>Trypanosomatidae</taxon>
        <taxon>Trypanosoma</taxon>
        <taxon>Herpetosoma</taxon>
    </lineage>
</organism>
<dbReference type="AlphaFoldDB" id="A0A061J6K9"/>
<dbReference type="Gene3D" id="1.20.58.80">
    <property type="entry name" value="Phosphotransferase system, lactose/cellobiose-type IIA subunit"/>
    <property type="match status" value="1"/>
</dbReference>
<evidence type="ECO:0000313" key="4">
    <source>
        <dbReference type="EMBL" id="ESL09970.1"/>
    </source>
</evidence>
<evidence type="ECO:0000259" key="3">
    <source>
        <dbReference type="Pfam" id="PF21126"/>
    </source>
</evidence>
<dbReference type="InterPro" id="IPR048611">
    <property type="entry name" value="KATNA1_MIT"/>
</dbReference>
<dbReference type="Pfam" id="PF00004">
    <property type="entry name" value="AAA"/>
    <property type="match status" value="1"/>
</dbReference>
<feature type="compositionally biased region" description="Basic and acidic residues" evidence="1">
    <location>
        <begin position="92"/>
        <end position="101"/>
    </location>
</feature>
<dbReference type="CDD" id="cd21748">
    <property type="entry name" value="Kp60-NTD"/>
    <property type="match status" value="1"/>
</dbReference>
<protein>
    <submittedName>
        <fullName evidence="4">Microtubule-severing ATPase</fullName>
    </submittedName>
</protein>
<dbReference type="Pfam" id="PF21126">
    <property type="entry name" value="KATNA1_MIT"/>
    <property type="match status" value="1"/>
</dbReference>
<dbReference type="Gene3D" id="3.40.50.300">
    <property type="entry name" value="P-loop containing nucleotide triphosphate hydrolases"/>
    <property type="match status" value="1"/>
</dbReference>
<dbReference type="GO" id="GO:0016887">
    <property type="term" value="F:ATP hydrolysis activity"/>
    <property type="evidence" value="ECO:0007669"/>
    <property type="project" value="InterPro"/>
</dbReference>